<comment type="similarity">
    <text evidence="4 11">Belongs to the MoeA family.</text>
</comment>
<dbReference type="Gene3D" id="3.40.980.10">
    <property type="entry name" value="MoaB/Mog-like domain"/>
    <property type="match status" value="1"/>
</dbReference>
<dbReference type="GO" id="GO:0046872">
    <property type="term" value="F:metal ion binding"/>
    <property type="evidence" value="ECO:0007669"/>
    <property type="project" value="UniProtKB-UniRule"/>
</dbReference>
<dbReference type="InterPro" id="IPR005111">
    <property type="entry name" value="MoeA_C_domain_IV"/>
</dbReference>
<dbReference type="Pfam" id="PF03453">
    <property type="entry name" value="MoeA_N"/>
    <property type="match status" value="1"/>
</dbReference>
<keyword evidence="9 11" id="KW-0501">Molybdenum cofactor biosynthesis</keyword>
<dbReference type="Proteomes" id="UP000320184">
    <property type="component" value="Unassembled WGS sequence"/>
</dbReference>
<dbReference type="GO" id="GO:0061599">
    <property type="term" value="F:molybdopterin molybdotransferase activity"/>
    <property type="evidence" value="ECO:0007669"/>
    <property type="project" value="UniProtKB-UniRule"/>
</dbReference>
<comment type="cofactor">
    <cofactor evidence="1 11">
        <name>Mg(2+)</name>
        <dbReference type="ChEBI" id="CHEBI:18420"/>
    </cofactor>
</comment>
<keyword evidence="7 11" id="KW-0479">Metal-binding</keyword>
<dbReference type="SUPFAM" id="SSF63882">
    <property type="entry name" value="MoeA N-terminal region -like"/>
    <property type="match status" value="1"/>
</dbReference>
<comment type="function">
    <text evidence="2 11">Catalyzes the insertion of molybdate into adenylated molybdopterin with the concomitant release of AMP.</text>
</comment>
<dbReference type="EMBL" id="VBOT01000001">
    <property type="protein sequence ID" value="TMQ54307.1"/>
    <property type="molecule type" value="Genomic_DNA"/>
</dbReference>
<evidence type="ECO:0000259" key="12">
    <source>
        <dbReference type="SMART" id="SM00852"/>
    </source>
</evidence>
<name>A0A538SSG8_UNCEI</name>
<dbReference type="Pfam" id="PF03454">
    <property type="entry name" value="MoeA_C"/>
    <property type="match status" value="1"/>
</dbReference>
<dbReference type="NCBIfam" id="TIGR00177">
    <property type="entry name" value="molyb_syn"/>
    <property type="match status" value="1"/>
</dbReference>
<evidence type="ECO:0000256" key="11">
    <source>
        <dbReference type="RuleBase" id="RU365090"/>
    </source>
</evidence>
<dbReference type="InterPro" id="IPR001453">
    <property type="entry name" value="MoaB/Mog_dom"/>
</dbReference>
<evidence type="ECO:0000256" key="9">
    <source>
        <dbReference type="ARBA" id="ARBA00023150"/>
    </source>
</evidence>
<keyword evidence="8 11" id="KW-0460">Magnesium</keyword>
<feature type="domain" description="MoaB/Mog" evidence="12">
    <location>
        <begin position="201"/>
        <end position="338"/>
    </location>
</feature>
<dbReference type="Gene3D" id="2.170.190.11">
    <property type="entry name" value="Molybdopterin biosynthesis moea protein, domain 3"/>
    <property type="match status" value="1"/>
</dbReference>
<dbReference type="PANTHER" id="PTHR10192">
    <property type="entry name" value="MOLYBDOPTERIN BIOSYNTHESIS PROTEIN"/>
    <property type="match status" value="1"/>
</dbReference>
<organism evidence="13 14">
    <name type="scientific">Eiseniibacteriota bacterium</name>
    <dbReference type="NCBI Taxonomy" id="2212470"/>
    <lineage>
        <taxon>Bacteria</taxon>
        <taxon>Candidatus Eiseniibacteriota</taxon>
    </lineage>
</organism>
<gene>
    <name evidence="13" type="ORF">E6K73_00045</name>
</gene>
<dbReference type="NCBIfam" id="NF045515">
    <property type="entry name" value="Glp_gephyrin"/>
    <property type="match status" value="1"/>
</dbReference>
<dbReference type="InterPro" id="IPR036688">
    <property type="entry name" value="MoeA_C_domain_IV_sf"/>
</dbReference>
<evidence type="ECO:0000256" key="3">
    <source>
        <dbReference type="ARBA" id="ARBA00005046"/>
    </source>
</evidence>
<dbReference type="Pfam" id="PF00994">
    <property type="entry name" value="MoCF_biosynth"/>
    <property type="match status" value="1"/>
</dbReference>
<dbReference type="GO" id="GO:0005829">
    <property type="term" value="C:cytosol"/>
    <property type="evidence" value="ECO:0007669"/>
    <property type="project" value="TreeGrafter"/>
</dbReference>
<evidence type="ECO:0000256" key="8">
    <source>
        <dbReference type="ARBA" id="ARBA00022842"/>
    </source>
</evidence>
<dbReference type="PROSITE" id="PS01079">
    <property type="entry name" value="MOCF_BIOSYNTHESIS_2"/>
    <property type="match status" value="1"/>
</dbReference>
<dbReference type="InterPro" id="IPR036425">
    <property type="entry name" value="MoaB/Mog-like_dom_sf"/>
</dbReference>
<keyword evidence="6 11" id="KW-0808">Transferase</keyword>
<evidence type="ECO:0000256" key="4">
    <source>
        <dbReference type="ARBA" id="ARBA00010763"/>
    </source>
</evidence>
<dbReference type="InterPro" id="IPR005110">
    <property type="entry name" value="MoeA_linker/N"/>
</dbReference>
<evidence type="ECO:0000313" key="13">
    <source>
        <dbReference type="EMBL" id="TMQ54307.1"/>
    </source>
</evidence>
<dbReference type="GO" id="GO:0006777">
    <property type="term" value="P:Mo-molybdopterin cofactor biosynthetic process"/>
    <property type="evidence" value="ECO:0007669"/>
    <property type="project" value="UniProtKB-UniRule"/>
</dbReference>
<dbReference type="EC" id="2.10.1.1" evidence="11"/>
<sequence>MASIVEPRVLGYEEARERVLDGVRPMPGEIVPLAEARGRALRESIRAPHPLPPFRNSSMDGYATRSDDLAGASRERPVELPVVEVLPAGRIASRALRAREAMRIMTGAALPEGADAVVPFEDSERIGGPGEGAPPGHPDPLERARFVRPMRPGENVREAGADLAAGDLALEEGRDLSPHDLALLAGLGVARLRVGPRPRAAIVSTGDELLPIEEPLRPGTIRDSNLPLLAALLEEAGCEVVSAVRVPDDPARVAARIREGLGEADVVLSIGGVSAGDFDPVKTGLGELSEIELWRVAMKPGRPQAFGRPGGRLFFGLPGNPASVACVFEALVRPALRRLQGFASLDRPRIRVRAAEAIESRAGRTDFVRAVLEQRSDAWWAAPAGAQISGHLTPQARAHALLIVPEPVTRLAPGDPADALVLRWPEPGPA</sequence>
<comment type="catalytic activity">
    <reaction evidence="10">
        <text>adenylyl-molybdopterin + molybdate = Mo-molybdopterin + AMP + H(+)</text>
        <dbReference type="Rhea" id="RHEA:35047"/>
        <dbReference type="ChEBI" id="CHEBI:15378"/>
        <dbReference type="ChEBI" id="CHEBI:36264"/>
        <dbReference type="ChEBI" id="CHEBI:62727"/>
        <dbReference type="ChEBI" id="CHEBI:71302"/>
        <dbReference type="ChEBI" id="CHEBI:456215"/>
        <dbReference type="EC" id="2.10.1.1"/>
    </reaction>
</comment>
<proteinExistence type="inferred from homology"/>
<dbReference type="Gene3D" id="2.40.340.10">
    <property type="entry name" value="MoeA, C-terminal, domain IV"/>
    <property type="match status" value="1"/>
</dbReference>
<evidence type="ECO:0000256" key="5">
    <source>
        <dbReference type="ARBA" id="ARBA00022505"/>
    </source>
</evidence>
<dbReference type="InterPro" id="IPR008284">
    <property type="entry name" value="MoCF_biosynth_CS"/>
</dbReference>
<dbReference type="SMART" id="SM00852">
    <property type="entry name" value="MoCF_biosynth"/>
    <property type="match status" value="1"/>
</dbReference>
<accession>A0A538SSG8</accession>
<keyword evidence="5 11" id="KW-0500">Molybdenum</keyword>
<dbReference type="SUPFAM" id="SSF53218">
    <property type="entry name" value="Molybdenum cofactor biosynthesis proteins"/>
    <property type="match status" value="1"/>
</dbReference>
<dbReference type="AlphaFoldDB" id="A0A538SSG8"/>
<dbReference type="SUPFAM" id="SSF63867">
    <property type="entry name" value="MoeA C-terminal domain-like"/>
    <property type="match status" value="1"/>
</dbReference>
<evidence type="ECO:0000256" key="10">
    <source>
        <dbReference type="ARBA" id="ARBA00047317"/>
    </source>
</evidence>
<dbReference type="UniPathway" id="UPA00344"/>
<evidence type="ECO:0000256" key="2">
    <source>
        <dbReference type="ARBA" id="ARBA00002901"/>
    </source>
</evidence>
<dbReference type="InterPro" id="IPR036135">
    <property type="entry name" value="MoeA_linker/N_sf"/>
</dbReference>
<protein>
    <recommendedName>
        <fullName evidence="11">Molybdopterin molybdenumtransferase</fullName>
        <ecNumber evidence="11">2.10.1.1</ecNumber>
    </recommendedName>
</protein>
<evidence type="ECO:0000256" key="7">
    <source>
        <dbReference type="ARBA" id="ARBA00022723"/>
    </source>
</evidence>
<reference evidence="13 14" key="1">
    <citation type="journal article" date="2019" name="Nat. Microbiol.">
        <title>Mediterranean grassland soil C-N compound turnover is dependent on rainfall and depth, and is mediated by genomically divergent microorganisms.</title>
        <authorList>
            <person name="Diamond S."/>
            <person name="Andeer P.F."/>
            <person name="Li Z."/>
            <person name="Crits-Christoph A."/>
            <person name="Burstein D."/>
            <person name="Anantharaman K."/>
            <person name="Lane K.R."/>
            <person name="Thomas B.C."/>
            <person name="Pan C."/>
            <person name="Northen T.R."/>
            <person name="Banfield J.F."/>
        </authorList>
    </citation>
    <scope>NUCLEOTIDE SEQUENCE [LARGE SCALE GENOMIC DNA]</scope>
    <source>
        <strain evidence="13">WS_3</strain>
    </source>
</reference>
<evidence type="ECO:0000256" key="1">
    <source>
        <dbReference type="ARBA" id="ARBA00001946"/>
    </source>
</evidence>
<evidence type="ECO:0000256" key="6">
    <source>
        <dbReference type="ARBA" id="ARBA00022679"/>
    </source>
</evidence>
<dbReference type="Gene3D" id="3.90.105.10">
    <property type="entry name" value="Molybdopterin biosynthesis moea protein, domain 2"/>
    <property type="match status" value="1"/>
</dbReference>
<dbReference type="InterPro" id="IPR038987">
    <property type="entry name" value="MoeA-like"/>
</dbReference>
<comment type="caution">
    <text evidence="13">The sequence shown here is derived from an EMBL/GenBank/DDBJ whole genome shotgun (WGS) entry which is preliminary data.</text>
</comment>
<evidence type="ECO:0000313" key="14">
    <source>
        <dbReference type="Proteomes" id="UP000320184"/>
    </source>
</evidence>
<dbReference type="CDD" id="cd00887">
    <property type="entry name" value="MoeA"/>
    <property type="match status" value="1"/>
</dbReference>
<dbReference type="PANTHER" id="PTHR10192:SF5">
    <property type="entry name" value="GEPHYRIN"/>
    <property type="match status" value="1"/>
</dbReference>
<dbReference type="FunFam" id="3.40.980.10:FF:000004">
    <property type="entry name" value="Molybdopterin molybdenumtransferase"/>
    <property type="match status" value="1"/>
</dbReference>
<comment type="pathway">
    <text evidence="3 11">Cofactor biosynthesis; molybdopterin biosynthesis.</text>
</comment>